<sequence>MDASSPAPTMEGLTPVSRPPKRLIFDRRYGWVYDEWRDPSEVALAGGRGMFCIVPIVKAFLSVSSQLINAATDSAVRNLRNRNHTPQTIHANLSTQFQKLLQSIQTLISRCRFPKQISNVTESHKS</sequence>
<name>A0ACB7WBM5_DIOAL</name>
<evidence type="ECO:0000313" key="2">
    <source>
        <dbReference type="Proteomes" id="UP000827976"/>
    </source>
</evidence>
<gene>
    <name evidence="1" type="ORF">IHE45_04G022600</name>
</gene>
<keyword evidence="2" id="KW-1185">Reference proteome</keyword>
<comment type="caution">
    <text evidence="1">The sequence shown here is derived from an EMBL/GenBank/DDBJ whole genome shotgun (WGS) entry which is preliminary data.</text>
</comment>
<dbReference type="Proteomes" id="UP000827976">
    <property type="component" value="Chromosome 4"/>
</dbReference>
<dbReference type="EMBL" id="CM037014">
    <property type="protein sequence ID" value="KAH7685173.1"/>
    <property type="molecule type" value="Genomic_DNA"/>
</dbReference>
<reference evidence="2" key="1">
    <citation type="journal article" date="2022" name="Nat. Commun.">
        <title>Chromosome evolution and the genetic basis of agronomically important traits in greater yam.</title>
        <authorList>
            <person name="Bredeson J.V."/>
            <person name="Lyons J.B."/>
            <person name="Oniyinde I.O."/>
            <person name="Okereke N.R."/>
            <person name="Kolade O."/>
            <person name="Nnabue I."/>
            <person name="Nwadili C.O."/>
            <person name="Hribova E."/>
            <person name="Parker M."/>
            <person name="Nwogha J."/>
            <person name="Shu S."/>
            <person name="Carlson J."/>
            <person name="Kariba R."/>
            <person name="Muthemba S."/>
            <person name="Knop K."/>
            <person name="Barton G.J."/>
            <person name="Sherwood A.V."/>
            <person name="Lopez-Montes A."/>
            <person name="Asiedu R."/>
            <person name="Jamnadass R."/>
            <person name="Muchugi A."/>
            <person name="Goodstein D."/>
            <person name="Egesi C.N."/>
            <person name="Featherston J."/>
            <person name="Asfaw A."/>
            <person name="Simpson G.G."/>
            <person name="Dolezel J."/>
            <person name="Hendre P.S."/>
            <person name="Van Deynze A."/>
            <person name="Kumar P.L."/>
            <person name="Obidiegwu J.E."/>
            <person name="Bhattacharjee R."/>
            <person name="Rokhsar D.S."/>
        </authorList>
    </citation>
    <scope>NUCLEOTIDE SEQUENCE [LARGE SCALE GENOMIC DNA]</scope>
    <source>
        <strain evidence="2">cv. TDa95/00328</strain>
    </source>
</reference>
<organism evidence="1 2">
    <name type="scientific">Dioscorea alata</name>
    <name type="common">Purple yam</name>
    <dbReference type="NCBI Taxonomy" id="55571"/>
    <lineage>
        <taxon>Eukaryota</taxon>
        <taxon>Viridiplantae</taxon>
        <taxon>Streptophyta</taxon>
        <taxon>Embryophyta</taxon>
        <taxon>Tracheophyta</taxon>
        <taxon>Spermatophyta</taxon>
        <taxon>Magnoliopsida</taxon>
        <taxon>Liliopsida</taxon>
        <taxon>Dioscoreales</taxon>
        <taxon>Dioscoreaceae</taxon>
        <taxon>Dioscorea</taxon>
    </lineage>
</organism>
<protein>
    <submittedName>
        <fullName evidence="1">Uncharacterized protein</fullName>
    </submittedName>
</protein>
<accession>A0ACB7WBM5</accession>
<proteinExistence type="predicted"/>
<evidence type="ECO:0000313" key="1">
    <source>
        <dbReference type="EMBL" id="KAH7685173.1"/>
    </source>
</evidence>